<dbReference type="AlphaFoldDB" id="A0AAV5KRI8"/>
<dbReference type="PROSITE" id="PS51257">
    <property type="entry name" value="PROKAR_LIPOPROTEIN"/>
    <property type="match status" value="1"/>
</dbReference>
<name>A0AAV5KRI8_9ROSI</name>
<keyword evidence="5 6" id="KW-0472">Membrane</keyword>
<reference evidence="7 8" key="1">
    <citation type="journal article" date="2021" name="Commun. Biol.">
        <title>The genome of Shorea leprosula (Dipterocarpaceae) highlights the ecological relevance of drought in aseasonal tropical rainforests.</title>
        <authorList>
            <person name="Ng K.K.S."/>
            <person name="Kobayashi M.J."/>
            <person name="Fawcett J.A."/>
            <person name="Hatakeyama M."/>
            <person name="Paape T."/>
            <person name="Ng C.H."/>
            <person name="Ang C.C."/>
            <person name="Tnah L.H."/>
            <person name="Lee C.T."/>
            <person name="Nishiyama T."/>
            <person name="Sese J."/>
            <person name="O'Brien M.J."/>
            <person name="Copetti D."/>
            <person name="Mohd Noor M.I."/>
            <person name="Ong R.C."/>
            <person name="Putra M."/>
            <person name="Sireger I.Z."/>
            <person name="Indrioko S."/>
            <person name="Kosugi Y."/>
            <person name="Izuno A."/>
            <person name="Isagi Y."/>
            <person name="Lee S.L."/>
            <person name="Shimizu K.K."/>
        </authorList>
    </citation>
    <scope>NUCLEOTIDE SEQUENCE [LARGE SCALE GENOMIC DNA]</scope>
    <source>
        <strain evidence="7">214</strain>
    </source>
</reference>
<feature type="transmembrane region" description="Helical" evidence="6">
    <location>
        <begin position="268"/>
        <end position="292"/>
    </location>
</feature>
<evidence type="ECO:0000256" key="5">
    <source>
        <dbReference type="ARBA" id="ARBA00023136"/>
    </source>
</evidence>
<feature type="transmembrane region" description="Helical" evidence="6">
    <location>
        <begin position="397"/>
        <end position="420"/>
    </location>
</feature>
<proteinExistence type="inferred from homology"/>
<organism evidence="7 8">
    <name type="scientific">Rubroshorea leprosula</name>
    <dbReference type="NCBI Taxonomy" id="152421"/>
    <lineage>
        <taxon>Eukaryota</taxon>
        <taxon>Viridiplantae</taxon>
        <taxon>Streptophyta</taxon>
        <taxon>Embryophyta</taxon>
        <taxon>Tracheophyta</taxon>
        <taxon>Spermatophyta</taxon>
        <taxon>Magnoliopsida</taxon>
        <taxon>eudicotyledons</taxon>
        <taxon>Gunneridae</taxon>
        <taxon>Pentapetalae</taxon>
        <taxon>rosids</taxon>
        <taxon>malvids</taxon>
        <taxon>Malvales</taxon>
        <taxon>Dipterocarpaceae</taxon>
        <taxon>Rubroshorea</taxon>
    </lineage>
</organism>
<keyword evidence="8" id="KW-1185">Reference proteome</keyword>
<dbReference type="GO" id="GO:0016020">
    <property type="term" value="C:membrane"/>
    <property type="evidence" value="ECO:0007669"/>
    <property type="project" value="UniProtKB-SubCell"/>
</dbReference>
<evidence type="ECO:0000313" key="8">
    <source>
        <dbReference type="Proteomes" id="UP001054252"/>
    </source>
</evidence>
<dbReference type="SUPFAM" id="SSF103473">
    <property type="entry name" value="MFS general substrate transporter"/>
    <property type="match status" value="1"/>
</dbReference>
<evidence type="ECO:0000256" key="4">
    <source>
        <dbReference type="ARBA" id="ARBA00022989"/>
    </source>
</evidence>
<evidence type="ECO:0000256" key="1">
    <source>
        <dbReference type="ARBA" id="ARBA00004141"/>
    </source>
</evidence>
<feature type="transmembrane region" description="Helical" evidence="6">
    <location>
        <begin position="313"/>
        <end position="333"/>
    </location>
</feature>
<keyword evidence="4 6" id="KW-1133">Transmembrane helix</keyword>
<feature type="transmembrane region" description="Helical" evidence="6">
    <location>
        <begin position="353"/>
        <end position="376"/>
    </location>
</feature>
<comment type="similarity">
    <text evidence="2">Belongs to the major facilitator superfamily. Proton-dependent oligopeptide transporter (POT/PTR) (TC 2.A.17) family.</text>
</comment>
<gene>
    <name evidence="7" type="ORF">SLEP1_g36264</name>
</gene>
<protein>
    <recommendedName>
        <fullName evidence="9">Protein NRT1/ PTR FAMILY 1.2-like</fullName>
    </recommendedName>
</protein>
<evidence type="ECO:0000256" key="6">
    <source>
        <dbReference type="SAM" id="Phobius"/>
    </source>
</evidence>
<dbReference type="PANTHER" id="PTHR11654">
    <property type="entry name" value="OLIGOPEPTIDE TRANSPORTER-RELATED"/>
    <property type="match status" value="1"/>
</dbReference>
<dbReference type="Gene3D" id="1.20.1250.20">
    <property type="entry name" value="MFS general substrate transporter like domains"/>
    <property type="match status" value="1"/>
</dbReference>
<accession>A0AAV5KRI8</accession>
<dbReference type="InterPro" id="IPR036259">
    <property type="entry name" value="MFS_trans_sf"/>
</dbReference>
<dbReference type="Pfam" id="PF00854">
    <property type="entry name" value="PTR2"/>
    <property type="match status" value="1"/>
</dbReference>
<dbReference type="EMBL" id="BPVZ01000074">
    <property type="protein sequence ID" value="GKV27056.1"/>
    <property type="molecule type" value="Genomic_DNA"/>
</dbReference>
<feature type="transmembrane region" description="Helical" evidence="6">
    <location>
        <begin position="75"/>
        <end position="97"/>
    </location>
</feature>
<evidence type="ECO:0000313" key="7">
    <source>
        <dbReference type="EMBL" id="GKV27056.1"/>
    </source>
</evidence>
<evidence type="ECO:0008006" key="9">
    <source>
        <dbReference type="Google" id="ProtNLM"/>
    </source>
</evidence>
<sequence>MIPKSKSPPCYQSTQSCRSPTPAQLAHLFSSFAPISIGAGGVRPCSIAFGADQLEIIALTGIVYIQDHVGWRVGFGVPAILIFLSVIMFFIASLLNLKKKPKKSLFTGFAQVIVVAYRNRNLSFPFPNSSERYHHGKDSKIVVPTDKLRFLNKACITRNPEQEIAANGLAVNPWRLCTIEQVEELKALIKVLPLWSTGIMLSINVSQTTFILIQASSMDRHISQNFEIPPASFATFGLIVMVIWVILYDRVILPLASKIKGKPVQLGVKLRMGIGLLLSCMAMVVSVIVEMIRRGKAIQEGNSSNDSAVSRMSAVWLVPQYCLLGLAEAFTAIGQTEFFYSELPKSMSSIAAALFGLGMAVSNLLSSVVVSIVTKLTSRRGKESWVSNNINKGHYDYYYWVLAIMSFINLLYFLLCSWAYGPCGEQVTKVRDTGNDSKGEELYLIEGLTLKMHGVRLKEGE</sequence>
<dbReference type="InterPro" id="IPR000109">
    <property type="entry name" value="POT_fam"/>
</dbReference>
<dbReference type="GO" id="GO:0022857">
    <property type="term" value="F:transmembrane transporter activity"/>
    <property type="evidence" value="ECO:0007669"/>
    <property type="project" value="InterPro"/>
</dbReference>
<comment type="caution">
    <text evidence="7">The sequence shown here is derived from an EMBL/GenBank/DDBJ whole genome shotgun (WGS) entry which is preliminary data.</text>
</comment>
<comment type="subcellular location">
    <subcellularLocation>
        <location evidence="1">Membrane</location>
        <topology evidence="1">Multi-pass membrane protein</topology>
    </subcellularLocation>
</comment>
<dbReference type="Proteomes" id="UP001054252">
    <property type="component" value="Unassembled WGS sequence"/>
</dbReference>
<evidence type="ECO:0000256" key="2">
    <source>
        <dbReference type="ARBA" id="ARBA00005982"/>
    </source>
</evidence>
<feature type="transmembrane region" description="Helical" evidence="6">
    <location>
        <begin position="228"/>
        <end position="248"/>
    </location>
</feature>
<evidence type="ECO:0000256" key="3">
    <source>
        <dbReference type="ARBA" id="ARBA00022692"/>
    </source>
</evidence>
<keyword evidence="3 6" id="KW-0812">Transmembrane</keyword>